<dbReference type="InterPro" id="IPR029060">
    <property type="entry name" value="PIN-like_dom_sf"/>
</dbReference>
<dbReference type="GeneID" id="55604380"/>
<dbReference type="SUPFAM" id="SSF88723">
    <property type="entry name" value="PIN domain-like"/>
    <property type="match status" value="1"/>
</dbReference>
<evidence type="ECO:0000259" key="1">
    <source>
        <dbReference type="Pfam" id="PF02739"/>
    </source>
</evidence>
<dbReference type="InterPro" id="IPR036276">
    <property type="entry name" value="T4_RNaseH_C"/>
</dbReference>
<feature type="domain" description="5'-3' exonuclease alpha-helical arch N-terminal" evidence="1">
    <location>
        <begin position="57"/>
        <end position="175"/>
    </location>
</feature>
<dbReference type="GO" id="GO:0004518">
    <property type="term" value="F:nuclease activity"/>
    <property type="evidence" value="ECO:0007669"/>
    <property type="project" value="UniProtKB-ARBA"/>
</dbReference>
<evidence type="ECO:0000313" key="3">
    <source>
        <dbReference type="EMBL" id="ASU00137.1"/>
    </source>
</evidence>
<dbReference type="InterPro" id="IPR036279">
    <property type="entry name" value="5-3_exonuclease_C_sf"/>
</dbReference>
<sequence>MSLFDNPDLGLTGEPNIQLIDYSQIVISNLMFYFKPEDIITPKIIRNIIIDALRSHVLKNKNDYPNIIIAIDSVDGYWRRDVAPYYKKSRIAKKEESGYDWKAIGEAMTEVRKEIAQYLPYKTIYVPGAEADDIFGVLIKYFKEKDPDVKIHITSADGDFTQLQKWKGVRQWNPMHKKWVKPEHGSAQRDLLYKIVKGDTKDSIANIYSPSDLIYKNSLLEKEDRVRQKSIRKELLASVFTAKEPKSLFEGDVLARFEENEKLIDFNFIPDDISAKILTEYHSFKVPARGKITNYFISSGMSEMIGKESEF</sequence>
<dbReference type="Proteomes" id="UP000226092">
    <property type="component" value="Segment"/>
</dbReference>
<dbReference type="EMBL" id="MF448340">
    <property type="protein sequence ID" value="ASU00137.1"/>
    <property type="molecule type" value="Genomic_DNA"/>
</dbReference>
<dbReference type="Gene3D" id="1.10.150.20">
    <property type="entry name" value="5' to 3' exonuclease, C-terminal subdomain"/>
    <property type="match status" value="1"/>
</dbReference>
<dbReference type="GO" id="GO:0016788">
    <property type="term" value="F:hydrolase activity, acting on ester bonds"/>
    <property type="evidence" value="ECO:0007669"/>
    <property type="project" value="UniProtKB-ARBA"/>
</dbReference>
<dbReference type="InterPro" id="IPR020046">
    <property type="entry name" value="5-3_exonucl_a-hlix_arch_N"/>
</dbReference>
<dbReference type="Pfam" id="PF09293">
    <property type="entry name" value="RNaseH_C"/>
    <property type="match status" value="1"/>
</dbReference>
<keyword evidence="4" id="KW-1185">Reference proteome</keyword>
<dbReference type="Gene3D" id="3.40.50.1010">
    <property type="entry name" value="5'-nuclease"/>
    <property type="match status" value="1"/>
</dbReference>
<dbReference type="RefSeq" id="YP_009834313.1">
    <property type="nucleotide sequence ID" value="NC_048673.1"/>
</dbReference>
<dbReference type="Pfam" id="PF02739">
    <property type="entry name" value="5_3_exonuc_N"/>
    <property type="match status" value="1"/>
</dbReference>
<accession>A0A223LD42</accession>
<dbReference type="KEGG" id="vg:55604380"/>
<organism evidence="3 4">
    <name type="scientific">Aeromonas phage AS-zj</name>
    <dbReference type="NCBI Taxonomy" id="2024208"/>
    <lineage>
        <taxon>Viruses</taxon>
        <taxon>Duplodnaviria</taxon>
        <taxon>Heunggongvirae</taxon>
        <taxon>Uroviricota</taxon>
        <taxon>Caudoviricetes</taxon>
        <taxon>Pantevenvirales</taxon>
        <taxon>Straboviridae</taxon>
        <taxon>Emmerichvirinae</taxon>
        <taxon>Ceceduovirus</taxon>
        <taxon>Ceceduovirus aszj</taxon>
    </lineage>
</organism>
<name>A0A223LD42_9CAUD</name>
<evidence type="ECO:0000259" key="2">
    <source>
        <dbReference type="Pfam" id="PF09293"/>
    </source>
</evidence>
<feature type="domain" description="T4 RNase H C-terminal" evidence="2">
    <location>
        <begin position="185"/>
        <end position="311"/>
    </location>
</feature>
<reference evidence="3 4" key="1">
    <citation type="submission" date="2017-07" db="EMBL/GenBank/DDBJ databases">
        <title>In vitro design and evaluation of phage cocktails against multidrug-resistant Aeromonas salmonicida.</title>
        <authorList>
            <person name="Chen L."/>
            <person name="Yuan S."/>
            <person name="Ma Y."/>
        </authorList>
    </citation>
    <scope>NUCLEOTIDE SEQUENCE [LARGE SCALE GENOMIC DNA]</scope>
</reference>
<proteinExistence type="predicted"/>
<dbReference type="GO" id="GO:0003677">
    <property type="term" value="F:DNA binding"/>
    <property type="evidence" value="ECO:0007669"/>
    <property type="project" value="InterPro"/>
</dbReference>
<dbReference type="SUPFAM" id="SSF47807">
    <property type="entry name" value="5' to 3' exonuclease, C-terminal subdomain"/>
    <property type="match status" value="1"/>
</dbReference>
<protein>
    <submittedName>
        <fullName evidence="3">Ribonuclease</fullName>
    </submittedName>
</protein>
<evidence type="ECO:0000313" key="4">
    <source>
        <dbReference type="Proteomes" id="UP000226092"/>
    </source>
</evidence>